<reference evidence="1 2" key="1">
    <citation type="submission" date="2017-07" db="EMBL/GenBank/DDBJ databases">
        <title>A draft genome sequence of Komagataeibacter sp. T5K1.</title>
        <authorList>
            <person name="Skraban J."/>
            <person name="Cleenwerck I."/>
            <person name="Vandamme P."/>
            <person name="Trcek J."/>
        </authorList>
    </citation>
    <scope>NUCLEOTIDE SEQUENCE [LARGE SCALE GENOMIC DNA]</scope>
    <source>
        <strain evidence="1 2">T5K1</strain>
    </source>
</reference>
<dbReference type="AlphaFoldDB" id="A0A318QAJ0"/>
<comment type="caution">
    <text evidence="1">The sequence shown here is derived from an EMBL/GenBank/DDBJ whole genome shotgun (WGS) entry which is preliminary data.</text>
</comment>
<protein>
    <submittedName>
        <fullName evidence="1">Uncharacterized protein</fullName>
    </submittedName>
</protein>
<gene>
    <name evidence="1" type="ORF">CFR71_12645</name>
</gene>
<evidence type="ECO:0000313" key="1">
    <source>
        <dbReference type="EMBL" id="PYD74834.1"/>
    </source>
</evidence>
<accession>A0A318QAJ0</accession>
<dbReference type="EMBL" id="NOXG01000021">
    <property type="protein sequence ID" value="PYD74834.1"/>
    <property type="molecule type" value="Genomic_DNA"/>
</dbReference>
<evidence type="ECO:0000313" key="2">
    <source>
        <dbReference type="Proteomes" id="UP000247609"/>
    </source>
</evidence>
<sequence length="140" mass="16066">MDRIRAKKSQTDRVNILIILYRCPMIRNIRVLDGFNGQHIFDIVKRQERITMGDDDTVRDGEIALLEAHVGCLEVALQTALRMLTREQQTAMLDHENARIRERDEQQMAHQLGPDGDEFNDITNAHKLVADCIARVVSES</sequence>
<proteinExistence type="predicted"/>
<organism evidence="1 2">
    <name type="scientific">Novacetimonas pomaceti</name>
    <dbReference type="NCBI Taxonomy" id="2021998"/>
    <lineage>
        <taxon>Bacteria</taxon>
        <taxon>Pseudomonadati</taxon>
        <taxon>Pseudomonadota</taxon>
        <taxon>Alphaproteobacteria</taxon>
        <taxon>Acetobacterales</taxon>
        <taxon>Acetobacteraceae</taxon>
        <taxon>Novacetimonas</taxon>
    </lineage>
</organism>
<dbReference type="Proteomes" id="UP000247609">
    <property type="component" value="Unassembled WGS sequence"/>
</dbReference>
<name>A0A318QAJ0_9PROT</name>